<accession>G3ABN1</accession>
<evidence type="ECO:0000256" key="1">
    <source>
        <dbReference type="SAM" id="MobiDB-lite"/>
    </source>
</evidence>
<gene>
    <name evidence="2" type="ORF">RALSY_mp30249</name>
</gene>
<protein>
    <submittedName>
        <fullName evidence="2">Conserved hypothethical protein</fullName>
    </submittedName>
</protein>
<reference evidence="2" key="2">
    <citation type="submission" date="2011-04" db="EMBL/GenBank/DDBJ databases">
        <authorList>
            <person name="Genoscope - CEA"/>
        </authorList>
    </citation>
    <scope>NUCLEOTIDE SEQUENCE</scope>
    <source>
        <strain evidence="2">R24</strain>
    </source>
</reference>
<reference evidence="2" key="1">
    <citation type="journal article" date="2011" name="PLoS ONE">
        <title>Ralstonia syzygii, the Blood Disease Bacterium and some Asian R. solanacearum strains form a single genomic species despite divergent lifestyles.</title>
        <authorList>
            <person name="Remenant B."/>
            <person name="de Cambiaire J.C."/>
            <person name="Cellier G."/>
            <person name="Jacobs J.M."/>
            <person name="Mangenot S."/>
            <person name="Barbe V."/>
            <person name="Lajus A."/>
            <person name="Vallenet D."/>
            <person name="Medigue C."/>
            <person name="Fegan M."/>
            <person name="Allen C."/>
            <person name="Prior P."/>
        </authorList>
    </citation>
    <scope>NUCLEOTIDE SEQUENCE</scope>
    <source>
        <strain evidence="2">R24</strain>
    </source>
</reference>
<dbReference type="AlphaFoldDB" id="G3ABN1"/>
<proteinExistence type="predicted"/>
<dbReference type="EMBL" id="FR854092">
    <property type="protein sequence ID" value="CCA86936.1"/>
    <property type="molecule type" value="Genomic_DNA"/>
</dbReference>
<sequence length="154" mass="16695">MGKFVGMDLHSNNSAVVISDDADRIVYPRRLPHDLTQIRAALAPYREARVGVVIEATLNWYWLVDDRWQPAASGEPCSDHPVRWTEIRRGLRGYRSSRTTPGSGAITGRNIYPAEGVEAAPAEAQESLISAPSVCPHAGHANSAAKRQAAAPTP</sequence>
<evidence type="ECO:0000313" key="2">
    <source>
        <dbReference type="EMBL" id="CCA86936.1"/>
    </source>
</evidence>
<name>G3ABN1_9RALS</name>
<organism evidence="2">
    <name type="scientific">Ralstonia syzygii R24</name>
    <dbReference type="NCBI Taxonomy" id="907261"/>
    <lineage>
        <taxon>Bacteria</taxon>
        <taxon>Pseudomonadati</taxon>
        <taxon>Pseudomonadota</taxon>
        <taxon>Betaproteobacteria</taxon>
        <taxon>Burkholderiales</taxon>
        <taxon>Burkholderiaceae</taxon>
        <taxon>Ralstonia</taxon>
        <taxon>Ralstonia solanacearum species complex</taxon>
    </lineage>
</organism>
<feature type="region of interest" description="Disordered" evidence="1">
    <location>
        <begin position="131"/>
        <end position="154"/>
    </location>
</feature>